<feature type="transmembrane region" description="Helical" evidence="2">
    <location>
        <begin position="49"/>
        <end position="71"/>
    </location>
</feature>
<evidence type="ECO:0000256" key="2">
    <source>
        <dbReference type="SAM" id="Phobius"/>
    </source>
</evidence>
<proteinExistence type="predicted"/>
<reference evidence="3 4" key="1">
    <citation type="submission" date="2005-07" db="EMBL/GenBank/DDBJ databases">
        <authorList>
            <person name="Mural R.J."/>
            <person name="Li P.W."/>
            <person name="Adams M.D."/>
            <person name="Amanatides P.G."/>
            <person name="Baden-Tillson H."/>
            <person name="Barnstead M."/>
            <person name="Chin S.H."/>
            <person name="Dew I."/>
            <person name="Evans C.A."/>
            <person name="Ferriera S."/>
            <person name="Flanigan M."/>
            <person name="Fosler C."/>
            <person name="Glodek A."/>
            <person name="Gu Z."/>
            <person name="Holt R.A."/>
            <person name="Jennings D."/>
            <person name="Kraft C.L."/>
            <person name="Lu F."/>
            <person name="Nguyen T."/>
            <person name="Nusskern D.R."/>
            <person name="Pfannkoch C.M."/>
            <person name="Sitter C."/>
            <person name="Sutton G.G."/>
            <person name="Venter J.C."/>
            <person name="Wang Z."/>
            <person name="Woodage T."/>
            <person name="Zheng X.H."/>
            <person name="Zhong F."/>
        </authorList>
    </citation>
    <scope>NUCLEOTIDE SEQUENCE [LARGE SCALE GENOMIC DNA]</scope>
    <source>
        <strain>BN</strain>
        <strain evidence="4">Sprague-Dawley</strain>
    </source>
</reference>
<dbReference type="AlphaFoldDB" id="A6HIR6"/>
<gene>
    <name evidence="3" type="ORF">rCG_34236</name>
</gene>
<evidence type="ECO:0000313" key="4">
    <source>
        <dbReference type="Proteomes" id="UP000234681"/>
    </source>
</evidence>
<keyword evidence="2" id="KW-1133">Transmembrane helix</keyword>
<name>A6HIR6_RAT</name>
<feature type="region of interest" description="Disordered" evidence="1">
    <location>
        <begin position="1"/>
        <end position="23"/>
    </location>
</feature>
<evidence type="ECO:0000313" key="3">
    <source>
        <dbReference type="EMBL" id="EDM05922.1"/>
    </source>
</evidence>
<accession>A6HIR6</accession>
<protein>
    <submittedName>
        <fullName evidence="3">RCG34236</fullName>
    </submittedName>
</protein>
<keyword evidence="2" id="KW-0472">Membrane</keyword>
<sequence length="119" mass="13138">MTPFSPDRQTEKRVQDAGAQDADLEPWSLRGRQAASKAQQRYPQSLTSMLIVLGGLASSPFFFFFFCSFFSELGTEPRALRFLGKRSTTELNPQPQLSLLTLNLLTVKTLAALSLPLGA</sequence>
<evidence type="ECO:0000256" key="1">
    <source>
        <dbReference type="SAM" id="MobiDB-lite"/>
    </source>
</evidence>
<dbReference type="Proteomes" id="UP000234681">
    <property type="component" value="Chromosome 10"/>
</dbReference>
<keyword evidence="2" id="KW-0812">Transmembrane</keyword>
<dbReference type="EMBL" id="CH473948">
    <property type="protein sequence ID" value="EDM05922.1"/>
    <property type="molecule type" value="Genomic_DNA"/>
</dbReference>
<organism evidence="3 4">
    <name type="scientific">Rattus norvegicus</name>
    <name type="common">Rat</name>
    <dbReference type="NCBI Taxonomy" id="10116"/>
    <lineage>
        <taxon>Eukaryota</taxon>
        <taxon>Metazoa</taxon>
        <taxon>Chordata</taxon>
        <taxon>Craniata</taxon>
        <taxon>Vertebrata</taxon>
        <taxon>Euteleostomi</taxon>
        <taxon>Mammalia</taxon>
        <taxon>Eutheria</taxon>
        <taxon>Euarchontoglires</taxon>
        <taxon>Glires</taxon>
        <taxon>Rodentia</taxon>
        <taxon>Myomorpha</taxon>
        <taxon>Muroidea</taxon>
        <taxon>Muridae</taxon>
        <taxon>Murinae</taxon>
        <taxon>Rattus</taxon>
    </lineage>
</organism>